<dbReference type="InterPro" id="IPR000808">
    <property type="entry name" value="Mrp-like_CS"/>
</dbReference>
<dbReference type="InterPro" id="IPR002744">
    <property type="entry name" value="MIP18-like"/>
</dbReference>
<keyword evidence="3 9" id="KW-0479">Metal-binding</keyword>
<evidence type="ECO:0000256" key="7">
    <source>
        <dbReference type="ARBA" id="ARBA00023014"/>
    </source>
</evidence>
<dbReference type="SUPFAM" id="SSF52540">
    <property type="entry name" value="P-loop containing nucleoside triphosphate hydrolases"/>
    <property type="match status" value="1"/>
</dbReference>
<evidence type="ECO:0000256" key="5">
    <source>
        <dbReference type="ARBA" id="ARBA00022840"/>
    </source>
</evidence>
<feature type="domain" description="MIP18 family-like" evidence="10">
    <location>
        <begin position="7"/>
        <end position="77"/>
    </location>
</feature>
<dbReference type="AlphaFoldDB" id="I3CGW7"/>
<dbReference type="OrthoDB" id="9809679at2"/>
<dbReference type="Gene3D" id="3.40.50.300">
    <property type="entry name" value="P-loop containing nucleotide triphosphate hydrolases"/>
    <property type="match status" value="1"/>
</dbReference>
<evidence type="ECO:0000256" key="9">
    <source>
        <dbReference type="HAMAP-Rule" id="MF_02040"/>
    </source>
</evidence>
<comment type="subunit">
    <text evidence="9">Homodimer.</text>
</comment>
<dbReference type="PANTHER" id="PTHR42961">
    <property type="entry name" value="IRON-SULFUR PROTEIN NUBPL"/>
    <property type="match status" value="1"/>
</dbReference>
<dbReference type="InterPro" id="IPR033756">
    <property type="entry name" value="YlxH/NBP35"/>
</dbReference>
<organism evidence="11 12">
    <name type="scientific">Beggiatoa alba B18LD</name>
    <dbReference type="NCBI Taxonomy" id="395493"/>
    <lineage>
        <taxon>Bacteria</taxon>
        <taxon>Pseudomonadati</taxon>
        <taxon>Pseudomonadota</taxon>
        <taxon>Gammaproteobacteria</taxon>
        <taxon>Thiotrichales</taxon>
        <taxon>Thiotrichaceae</taxon>
        <taxon>Beggiatoa</taxon>
    </lineage>
</organism>
<dbReference type="InterPro" id="IPR034904">
    <property type="entry name" value="FSCA_dom_sf"/>
</dbReference>
<evidence type="ECO:0000256" key="1">
    <source>
        <dbReference type="ARBA" id="ARBA00007352"/>
    </source>
</evidence>
<dbReference type="eggNOG" id="COG0489">
    <property type="taxonomic scope" value="Bacteria"/>
</dbReference>
<dbReference type="GO" id="GO:0140663">
    <property type="term" value="F:ATP-dependent FeS chaperone activity"/>
    <property type="evidence" value="ECO:0007669"/>
    <property type="project" value="InterPro"/>
</dbReference>
<dbReference type="STRING" id="395493.BegalDRAFT_1994"/>
<comment type="similarity">
    <text evidence="8 9">Belongs to the Mrp/NBP35 ATP-binding proteins family.</text>
</comment>
<dbReference type="Pfam" id="PF01883">
    <property type="entry name" value="FeS_assembly_P"/>
    <property type="match status" value="1"/>
</dbReference>
<dbReference type="GO" id="GO:0051539">
    <property type="term" value="F:4 iron, 4 sulfur cluster binding"/>
    <property type="evidence" value="ECO:0007669"/>
    <property type="project" value="TreeGrafter"/>
</dbReference>
<dbReference type="NCBIfam" id="NF008669">
    <property type="entry name" value="PRK11670.1"/>
    <property type="match status" value="1"/>
</dbReference>
<dbReference type="CDD" id="cd02037">
    <property type="entry name" value="Mrp_NBP35"/>
    <property type="match status" value="1"/>
</dbReference>
<dbReference type="SUPFAM" id="SSF117916">
    <property type="entry name" value="Fe-S cluster assembly (FSCA) domain-like"/>
    <property type="match status" value="1"/>
</dbReference>
<evidence type="ECO:0000256" key="2">
    <source>
        <dbReference type="ARBA" id="ARBA00008205"/>
    </source>
</evidence>
<dbReference type="GO" id="GO:0046872">
    <property type="term" value="F:metal ion binding"/>
    <property type="evidence" value="ECO:0007669"/>
    <property type="project" value="UniProtKB-KW"/>
</dbReference>
<dbReference type="InterPro" id="IPR019591">
    <property type="entry name" value="Mrp/NBP35_ATP-bd"/>
</dbReference>
<keyword evidence="9" id="KW-0378">Hydrolase</keyword>
<sequence>MTAITQQQVEFAIQSYVDPYLQKDLISAKAIKSIQIDGDKVALDIQFGYPSKSYNAVLTKQLQQLVSGIQGVSTVTVSISNKVITHAVQKGVKPLQGVKNVIAIASGKGGVGKSTTAVNFALALAAEGATVGLLDADIYGPSQPRMLGVKEKPESKDGRTLEPIIRYHLQSMSIGYLVEEDAPTIWRGPMVMQALEQLLRDTNWRDLDYLVIDLPPGTGDTQLTLVQKIPVSGVVIVTTPQDIALIDALKGLKMFEQVNVPVLGIVENMSIHICSQCGHAEHIFGVGGGERMAKEHKVDFLGALPLDIQIREDADNGQPTVIANPDGKIAQMYLEIARRVTGKLSLQAKDYSNKFPTIMVQNT</sequence>
<proteinExistence type="inferred from homology"/>
<comment type="similarity">
    <text evidence="2">In the C-terminal section; belongs to the Mrp/NBP35 ATP-binding proteins family.</text>
</comment>
<name>I3CGW7_9GAMM</name>
<dbReference type="GO" id="GO:0005829">
    <property type="term" value="C:cytosol"/>
    <property type="evidence" value="ECO:0007669"/>
    <property type="project" value="TreeGrafter"/>
</dbReference>
<dbReference type="FunFam" id="3.40.50.300:FF:000418">
    <property type="entry name" value="Iron-sulfur cluster carrier protein"/>
    <property type="match status" value="1"/>
</dbReference>
<evidence type="ECO:0000313" key="12">
    <source>
        <dbReference type="Proteomes" id="UP000005744"/>
    </source>
</evidence>
<protein>
    <recommendedName>
        <fullName evidence="9">Iron-sulfur cluster carrier protein</fullName>
    </recommendedName>
</protein>
<dbReference type="PANTHER" id="PTHR42961:SF2">
    <property type="entry name" value="IRON-SULFUR PROTEIN NUBPL"/>
    <property type="match status" value="1"/>
</dbReference>
<keyword evidence="7 9" id="KW-0411">Iron-sulfur</keyword>
<comment type="function">
    <text evidence="9">Binds and transfers iron-sulfur (Fe-S) clusters to target apoproteins. Can hydrolyze ATP.</text>
</comment>
<evidence type="ECO:0000313" key="11">
    <source>
        <dbReference type="EMBL" id="EIJ42860.1"/>
    </source>
</evidence>
<dbReference type="GO" id="GO:0016226">
    <property type="term" value="P:iron-sulfur cluster assembly"/>
    <property type="evidence" value="ECO:0007669"/>
    <property type="project" value="InterPro"/>
</dbReference>
<dbReference type="GO" id="GO:0016887">
    <property type="term" value="F:ATP hydrolysis activity"/>
    <property type="evidence" value="ECO:0007669"/>
    <property type="project" value="UniProtKB-UniRule"/>
</dbReference>
<evidence type="ECO:0000256" key="3">
    <source>
        <dbReference type="ARBA" id="ARBA00022723"/>
    </source>
</evidence>
<dbReference type="GO" id="GO:0005524">
    <property type="term" value="F:ATP binding"/>
    <property type="evidence" value="ECO:0007669"/>
    <property type="project" value="UniProtKB-UniRule"/>
</dbReference>
<dbReference type="Pfam" id="PF10609">
    <property type="entry name" value="ParA"/>
    <property type="match status" value="1"/>
</dbReference>
<keyword evidence="4 9" id="KW-0547">Nucleotide-binding</keyword>
<dbReference type="PROSITE" id="PS01215">
    <property type="entry name" value="MRP"/>
    <property type="match status" value="1"/>
</dbReference>
<dbReference type="Proteomes" id="UP000005744">
    <property type="component" value="Unassembled WGS sequence"/>
</dbReference>
<keyword evidence="5 9" id="KW-0067">ATP-binding</keyword>
<evidence type="ECO:0000256" key="8">
    <source>
        <dbReference type="ARBA" id="ARBA00024036"/>
    </source>
</evidence>
<evidence type="ECO:0000256" key="6">
    <source>
        <dbReference type="ARBA" id="ARBA00023004"/>
    </source>
</evidence>
<feature type="binding site" evidence="9">
    <location>
        <begin position="107"/>
        <end position="114"/>
    </location>
    <ligand>
        <name>ATP</name>
        <dbReference type="ChEBI" id="CHEBI:30616"/>
    </ligand>
</feature>
<evidence type="ECO:0000256" key="4">
    <source>
        <dbReference type="ARBA" id="ARBA00022741"/>
    </source>
</evidence>
<comment type="similarity">
    <text evidence="1">In the N-terminal section; belongs to the MIP18 family.</text>
</comment>
<gene>
    <name evidence="11" type="ORF">BegalDRAFT_1994</name>
</gene>
<dbReference type="InterPro" id="IPR027417">
    <property type="entry name" value="P-loop_NTPase"/>
</dbReference>
<dbReference type="HOGENOM" id="CLU_024839_0_0_6"/>
<dbReference type="EMBL" id="JH600070">
    <property type="protein sequence ID" value="EIJ42860.1"/>
    <property type="molecule type" value="Genomic_DNA"/>
</dbReference>
<evidence type="ECO:0000259" key="10">
    <source>
        <dbReference type="Pfam" id="PF01883"/>
    </source>
</evidence>
<accession>I3CGW7</accession>
<keyword evidence="6 9" id="KW-0408">Iron</keyword>
<keyword evidence="12" id="KW-1185">Reference proteome</keyword>
<dbReference type="HAMAP" id="MF_02040">
    <property type="entry name" value="Mrp_NBP35"/>
    <property type="match status" value="1"/>
</dbReference>
<dbReference type="Gene3D" id="3.30.300.130">
    <property type="entry name" value="Fe-S cluster assembly (FSCA)"/>
    <property type="match status" value="1"/>
</dbReference>
<dbReference type="InterPro" id="IPR044304">
    <property type="entry name" value="NUBPL-like"/>
</dbReference>
<reference evidence="11 12" key="1">
    <citation type="submission" date="2011-11" db="EMBL/GenBank/DDBJ databases">
        <title>Improved High-Quality Draft sequence of Beggiatoa alba B18lD.</title>
        <authorList>
            <consortium name="US DOE Joint Genome Institute"/>
            <person name="Lucas S."/>
            <person name="Han J."/>
            <person name="Lapidus A."/>
            <person name="Cheng J.-F."/>
            <person name="Goodwin L."/>
            <person name="Pitluck S."/>
            <person name="Peters L."/>
            <person name="Mikhailova N."/>
            <person name="Held B."/>
            <person name="Detter J.C."/>
            <person name="Han C."/>
            <person name="Tapia R."/>
            <person name="Land M."/>
            <person name="Hauser L."/>
            <person name="Kyrpides N."/>
            <person name="Ivanova N."/>
            <person name="Pagani I."/>
            <person name="Samuel K."/>
            <person name="Teske A."/>
            <person name="Mueller J."/>
            <person name="Woyke T."/>
        </authorList>
    </citation>
    <scope>NUCLEOTIDE SEQUENCE [LARGE SCALE GENOMIC DNA]</scope>
    <source>
        <strain evidence="11 12">B18LD</strain>
    </source>
</reference>
<dbReference type="RefSeq" id="WP_002686114.1">
    <property type="nucleotide sequence ID" value="NZ_JH600070.1"/>
</dbReference>